<name>A0A838CMP4_9BACI</name>
<evidence type="ECO:0000313" key="3">
    <source>
        <dbReference type="Proteomes" id="UP000571017"/>
    </source>
</evidence>
<dbReference type="AlphaFoldDB" id="A0A838CMP4"/>
<comment type="caution">
    <text evidence="2">The sequence shown here is derived from an EMBL/GenBank/DDBJ whole genome shotgun (WGS) entry which is preliminary data.</text>
</comment>
<gene>
    <name evidence="2" type="ORF">H0266_00015</name>
</gene>
<dbReference type="EMBL" id="JACEFG010000001">
    <property type="protein sequence ID" value="MBA2173274.1"/>
    <property type="molecule type" value="Genomic_DNA"/>
</dbReference>
<feature type="transmembrane region" description="Helical" evidence="1">
    <location>
        <begin position="42"/>
        <end position="59"/>
    </location>
</feature>
<keyword evidence="1" id="KW-0812">Transmembrane</keyword>
<feature type="transmembrane region" description="Helical" evidence="1">
    <location>
        <begin position="12"/>
        <end position="30"/>
    </location>
</feature>
<dbReference type="Proteomes" id="UP000571017">
    <property type="component" value="Unassembled WGS sequence"/>
</dbReference>
<organism evidence="2 3">
    <name type="scientific">Halobacillus locisalis</name>
    <dbReference type="NCBI Taxonomy" id="220753"/>
    <lineage>
        <taxon>Bacteria</taxon>
        <taxon>Bacillati</taxon>
        <taxon>Bacillota</taxon>
        <taxon>Bacilli</taxon>
        <taxon>Bacillales</taxon>
        <taxon>Bacillaceae</taxon>
        <taxon>Halobacillus</taxon>
    </lineage>
</organism>
<evidence type="ECO:0000313" key="2">
    <source>
        <dbReference type="EMBL" id="MBA2173274.1"/>
    </source>
</evidence>
<keyword evidence="3" id="KW-1185">Reference proteome</keyword>
<proteinExistence type="predicted"/>
<reference evidence="2 3" key="1">
    <citation type="journal article" date="2004" name="Extremophiles">
        <title>Halobacillus locisalis sp. nov., a halophilic bacterium isolated from a marine solar saltern of the Yellow Sea in Korea.</title>
        <authorList>
            <person name="Yoon J.H."/>
            <person name="Kang K.H."/>
            <person name="Oh T.K."/>
            <person name="Park Y.H."/>
        </authorList>
    </citation>
    <scope>NUCLEOTIDE SEQUENCE [LARGE SCALE GENOMIC DNA]</scope>
    <source>
        <strain evidence="2 3">KCTC 3788</strain>
    </source>
</reference>
<evidence type="ECO:0000256" key="1">
    <source>
        <dbReference type="SAM" id="Phobius"/>
    </source>
</evidence>
<keyword evidence="1" id="KW-1133">Transmembrane helix</keyword>
<keyword evidence="1" id="KW-0472">Membrane</keyword>
<protein>
    <submittedName>
        <fullName evidence="2">Uncharacterized protein</fullName>
    </submittedName>
</protein>
<accession>A0A838CMP4</accession>
<sequence>MATLERKRDTYWNWKYAIMIIFIPIGFYLVSLREDISPIQHISYIAIILWLAGVGVFGVTHRYQPLRVYGYLYLTGSVLFAYLGLVFIW</sequence>
<feature type="transmembrane region" description="Helical" evidence="1">
    <location>
        <begin position="71"/>
        <end position="88"/>
    </location>
</feature>
<dbReference type="RefSeq" id="WP_181470346.1">
    <property type="nucleotide sequence ID" value="NZ_JACEFG010000001.1"/>
</dbReference>